<dbReference type="PANTHER" id="PTHR35596:SF1">
    <property type="entry name" value="MICROBIAL-TYPE PARG CATALYTIC DOMAIN-CONTAINING PROTEIN"/>
    <property type="match status" value="1"/>
</dbReference>
<evidence type="ECO:0000313" key="1">
    <source>
        <dbReference type="EMBL" id="KAF1973592.1"/>
    </source>
</evidence>
<proteinExistence type="predicted"/>
<feature type="non-terminal residue" evidence="1">
    <location>
        <position position="158"/>
    </location>
</feature>
<dbReference type="PANTHER" id="PTHR35596">
    <property type="entry name" value="DUF2263 DOMAIN-CONTAINING PROTEIN"/>
    <property type="match status" value="1"/>
</dbReference>
<protein>
    <recommendedName>
        <fullName evidence="3">Microbial-type PARG catalytic domain-containing protein</fullName>
    </recommendedName>
</protein>
<dbReference type="SUPFAM" id="SSF52949">
    <property type="entry name" value="Macro domain-like"/>
    <property type="match status" value="1"/>
</dbReference>
<accession>A0A6A5VC68</accession>
<dbReference type="AlphaFoldDB" id="A0A6A5VC68"/>
<dbReference type="InterPro" id="IPR043472">
    <property type="entry name" value="Macro_dom-like"/>
</dbReference>
<dbReference type="EMBL" id="ML976680">
    <property type="protein sequence ID" value="KAF1973592.1"/>
    <property type="molecule type" value="Genomic_DNA"/>
</dbReference>
<evidence type="ECO:0000313" key="2">
    <source>
        <dbReference type="Proteomes" id="UP000800036"/>
    </source>
</evidence>
<keyword evidence="2" id="KW-1185">Reference proteome</keyword>
<dbReference type="OrthoDB" id="9985428at2759"/>
<dbReference type="Proteomes" id="UP000800036">
    <property type="component" value="Unassembled WGS sequence"/>
</dbReference>
<dbReference type="Gene3D" id="3.40.220.10">
    <property type="entry name" value="Leucine Aminopeptidase, subunit E, domain 1"/>
    <property type="match status" value="1"/>
</dbReference>
<organism evidence="1 2">
    <name type="scientific">Bimuria novae-zelandiae CBS 107.79</name>
    <dbReference type="NCBI Taxonomy" id="1447943"/>
    <lineage>
        <taxon>Eukaryota</taxon>
        <taxon>Fungi</taxon>
        <taxon>Dikarya</taxon>
        <taxon>Ascomycota</taxon>
        <taxon>Pezizomycotina</taxon>
        <taxon>Dothideomycetes</taxon>
        <taxon>Pleosporomycetidae</taxon>
        <taxon>Pleosporales</taxon>
        <taxon>Massarineae</taxon>
        <taxon>Didymosphaeriaceae</taxon>
        <taxon>Bimuria</taxon>
    </lineage>
</organism>
<sequence>YRTSLSCSLHPKYYPLKGLTAIYSPKVFMIRGAFKDAHRYVFPPEFKVFSILSIAADRDPPITEDGSYANPADYEAMEQKIRTFLRISVHQGHTKLIMAALGCGKAKNPAKGVATAFLCVFNKAEFQGGWWEEIIFAVNDDWEDRDEEKKGTQGSGIF</sequence>
<name>A0A6A5VC68_9PLEO</name>
<evidence type="ECO:0008006" key="3">
    <source>
        <dbReference type="Google" id="ProtNLM"/>
    </source>
</evidence>
<feature type="non-terminal residue" evidence="1">
    <location>
        <position position="1"/>
    </location>
</feature>
<gene>
    <name evidence="1" type="ORF">BU23DRAFT_362796</name>
</gene>
<reference evidence="1" key="1">
    <citation type="journal article" date="2020" name="Stud. Mycol.">
        <title>101 Dothideomycetes genomes: a test case for predicting lifestyles and emergence of pathogens.</title>
        <authorList>
            <person name="Haridas S."/>
            <person name="Albert R."/>
            <person name="Binder M."/>
            <person name="Bloem J."/>
            <person name="Labutti K."/>
            <person name="Salamov A."/>
            <person name="Andreopoulos B."/>
            <person name="Baker S."/>
            <person name="Barry K."/>
            <person name="Bills G."/>
            <person name="Bluhm B."/>
            <person name="Cannon C."/>
            <person name="Castanera R."/>
            <person name="Culley D."/>
            <person name="Daum C."/>
            <person name="Ezra D."/>
            <person name="Gonzalez J."/>
            <person name="Henrissat B."/>
            <person name="Kuo A."/>
            <person name="Liang C."/>
            <person name="Lipzen A."/>
            <person name="Lutzoni F."/>
            <person name="Magnuson J."/>
            <person name="Mondo S."/>
            <person name="Nolan M."/>
            <person name="Ohm R."/>
            <person name="Pangilinan J."/>
            <person name="Park H.-J."/>
            <person name="Ramirez L."/>
            <person name="Alfaro M."/>
            <person name="Sun H."/>
            <person name="Tritt A."/>
            <person name="Yoshinaga Y."/>
            <person name="Zwiers L.-H."/>
            <person name="Turgeon B."/>
            <person name="Goodwin S."/>
            <person name="Spatafora J."/>
            <person name="Crous P."/>
            <person name="Grigoriev I."/>
        </authorList>
    </citation>
    <scope>NUCLEOTIDE SEQUENCE</scope>
    <source>
        <strain evidence="1">CBS 107.79</strain>
    </source>
</reference>